<dbReference type="EMBL" id="ML977356">
    <property type="protein sequence ID" value="KAF2107166.1"/>
    <property type="molecule type" value="Genomic_DNA"/>
</dbReference>
<feature type="compositionally biased region" description="Polar residues" evidence="1">
    <location>
        <begin position="1157"/>
        <end position="1169"/>
    </location>
</feature>
<feature type="compositionally biased region" description="Acidic residues" evidence="1">
    <location>
        <begin position="1326"/>
        <end position="1337"/>
    </location>
</feature>
<keyword evidence="3" id="KW-1185">Reference proteome</keyword>
<evidence type="ECO:0000313" key="3">
    <source>
        <dbReference type="Proteomes" id="UP000799770"/>
    </source>
</evidence>
<feature type="compositionally biased region" description="Low complexity" evidence="1">
    <location>
        <begin position="1367"/>
        <end position="1379"/>
    </location>
</feature>
<feature type="region of interest" description="Disordered" evidence="1">
    <location>
        <begin position="678"/>
        <end position="701"/>
    </location>
</feature>
<dbReference type="OrthoDB" id="3944206at2759"/>
<feature type="compositionally biased region" description="Basic and acidic residues" evidence="1">
    <location>
        <begin position="1313"/>
        <end position="1325"/>
    </location>
</feature>
<dbReference type="Proteomes" id="UP000799770">
    <property type="component" value="Unassembled WGS sequence"/>
</dbReference>
<dbReference type="SUPFAM" id="SSF52047">
    <property type="entry name" value="RNI-like"/>
    <property type="match status" value="1"/>
</dbReference>
<evidence type="ECO:0000256" key="1">
    <source>
        <dbReference type="SAM" id="MobiDB-lite"/>
    </source>
</evidence>
<organism evidence="2 3">
    <name type="scientific">Lophiotrema nucula</name>
    <dbReference type="NCBI Taxonomy" id="690887"/>
    <lineage>
        <taxon>Eukaryota</taxon>
        <taxon>Fungi</taxon>
        <taxon>Dikarya</taxon>
        <taxon>Ascomycota</taxon>
        <taxon>Pezizomycotina</taxon>
        <taxon>Dothideomycetes</taxon>
        <taxon>Pleosporomycetidae</taxon>
        <taxon>Pleosporales</taxon>
        <taxon>Lophiotremataceae</taxon>
        <taxon>Lophiotrema</taxon>
    </lineage>
</organism>
<reference evidence="2" key="1">
    <citation type="journal article" date="2020" name="Stud. Mycol.">
        <title>101 Dothideomycetes genomes: a test case for predicting lifestyles and emergence of pathogens.</title>
        <authorList>
            <person name="Haridas S."/>
            <person name="Albert R."/>
            <person name="Binder M."/>
            <person name="Bloem J."/>
            <person name="Labutti K."/>
            <person name="Salamov A."/>
            <person name="Andreopoulos B."/>
            <person name="Baker S."/>
            <person name="Barry K."/>
            <person name="Bills G."/>
            <person name="Bluhm B."/>
            <person name="Cannon C."/>
            <person name="Castanera R."/>
            <person name="Culley D."/>
            <person name="Daum C."/>
            <person name="Ezra D."/>
            <person name="Gonzalez J."/>
            <person name="Henrissat B."/>
            <person name="Kuo A."/>
            <person name="Liang C."/>
            <person name="Lipzen A."/>
            <person name="Lutzoni F."/>
            <person name="Magnuson J."/>
            <person name="Mondo S."/>
            <person name="Nolan M."/>
            <person name="Ohm R."/>
            <person name="Pangilinan J."/>
            <person name="Park H.-J."/>
            <person name="Ramirez L."/>
            <person name="Alfaro M."/>
            <person name="Sun H."/>
            <person name="Tritt A."/>
            <person name="Yoshinaga Y."/>
            <person name="Zwiers L.-H."/>
            <person name="Turgeon B."/>
            <person name="Goodwin S."/>
            <person name="Spatafora J."/>
            <person name="Crous P."/>
            <person name="Grigoriev I."/>
        </authorList>
    </citation>
    <scope>NUCLEOTIDE SEQUENCE</scope>
    <source>
        <strain evidence="2">CBS 627.86</strain>
    </source>
</reference>
<feature type="region of interest" description="Disordered" evidence="1">
    <location>
        <begin position="1016"/>
        <end position="1068"/>
    </location>
</feature>
<feature type="region of interest" description="Disordered" evidence="1">
    <location>
        <begin position="634"/>
        <end position="665"/>
    </location>
</feature>
<sequence>MSDSTEQLQAPTLRSIAQDLADNFNFKDAIPTLRHPRSKISYDIKSEIAALLPREAIACYRAACKDPVERKCPLVERQLYYEPFTYWDWHGLTKDEWENEGGRSKRRLIWEHRKGSKLAYPSGRWRWQAFKTALGEDSRRKKSVKRIAVSRWMTEEDLTWIVKELPDLEGLDLSDIDSDGKLGWDRLLEILQLINTPLLDTGLCVLLHRLLKKLKWLGISDWRRMKDCTPVLLLIEACTSLSTLSIRGPYEPDPDFYENVHEEVCEFISDLIKKASGTVHTIELRLSLPFLGLLLEQLQKKKPTVQRVGLDIGAWIQIFPLKESDDRFNVQASVQLERNAFIAARKARHHVYNKARQSVAHSMSIEDLPPSRRSIPPVGAKVVLPEVKYSETTDFYRERSGSRISLSARKPSGQSHPYCELDPTADHQQLRDNLERKRADTLNDMFRHTFDAGMRVKRSIKLFSLAAEPKSRSTVPLSPLSLLEQADDTSEPNSKSRQPKSAPNRRPSTNPDLAIIYGYIRDTFLWNPVIDWNWYMDFGKRTDGDRELLKRLKHYLQLLKNANIPIHLLISRRELPLSNLYWGWPYNEEDFGASVAQPIDHGLGSIAGLVDTLSVFYDLRNPLDRASLLGIDKLQPYRPSSQPERRSSLAGSPQKMANKSRLKKSNIRKSYARLASSSMHGAPAPGENADAHPSDDSDLEDDTSLEYARLHHVARRAAYYREALGWQRFWATYALSFRNLTKLRVRMPSSFDKIGSWRLAKLLNQKVGWDMLAYTDERQHIQIQQELDEQPDGKIWPAGKFVRRTWIWPEKKMVVEMNVTKTKGEITFVESSNWGDRTFTRADWEETKLLEDEQLDEAIKGAELAARREYEVEARLLSKSGAKKYVPPKFSKYSEFEILFRRQIDAYISELREMITDLNQQIEDFQPGPEGPDATLQYLTVRHQVLSRTIEELAAFPAPDLGVEGQDFMQTGLYGGDAPAWGVPVADELQGLYDEPCTADGTVDRSVEERLYEALTPVHERASPQLPSPENPIETTPTDQGKRKRSSTVSQTSAPPEKKSKSADRETRIPGLVVEDILGMLQPGETFTMPLTIEPPQPSISLQILPPSSIPGRPAIEVPTVVEPATETKLPAPSVPQVTVSPPESTRKPSLKRRKQSVAQPQASKSIEQQPAPLIQPPIDTPATDFTAPDVVITSNTRIVPPRISIESGPIKVHLSDAPPVADPPVSSPAEMAAPTSASTSSNTAKAASTPAKRGPEADRDAVGEPKTKRRKKTPTNTTYIDQPAPAEDEGADLSEGVPEDDELKKGKGKSKKKDDDDAKYKASKDDEDDEEEDNDEDKPKKARGTSRGRGRGRGSRGTTRGRGGKKTATTATTPSAAAVDETPEPPKAKGKGKKAAEEKDVEEGDAAAEPEKKVKTTKPRKKAEPKQEIVSPVARRTRAGVKKRKDGEGR</sequence>
<gene>
    <name evidence="2" type="ORF">BDV96DRAFT_606747</name>
</gene>
<feature type="region of interest" description="Disordered" evidence="1">
    <location>
        <begin position="407"/>
        <end position="427"/>
    </location>
</feature>
<evidence type="ECO:0000313" key="2">
    <source>
        <dbReference type="EMBL" id="KAF2107166.1"/>
    </source>
</evidence>
<feature type="compositionally biased region" description="Polar residues" evidence="1">
    <location>
        <begin position="491"/>
        <end position="509"/>
    </location>
</feature>
<feature type="compositionally biased region" description="Basic and acidic residues" evidence="1">
    <location>
        <begin position="1254"/>
        <end position="1267"/>
    </location>
</feature>
<feature type="compositionally biased region" description="Acidic residues" evidence="1">
    <location>
        <begin position="1287"/>
        <end position="1302"/>
    </location>
</feature>
<feature type="compositionally biased region" description="Basic residues" evidence="1">
    <location>
        <begin position="1341"/>
        <end position="1355"/>
    </location>
</feature>
<accession>A0A6A5YJ96</accession>
<feature type="region of interest" description="Disordered" evidence="1">
    <location>
        <begin position="1211"/>
        <end position="1451"/>
    </location>
</feature>
<feature type="region of interest" description="Disordered" evidence="1">
    <location>
        <begin position="1127"/>
        <end position="1187"/>
    </location>
</feature>
<name>A0A6A5YJ96_9PLEO</name>
<feature type="compositionally biased region" description="Acidic residues" evidence="1">
    <location>
        <begin position="1400"/>
        <end position="1409"/>
    </location>
</feature>
<proteinExistence type="predicted"/>
<feature type="compositionally biased region" description="Low complexity" evidence="1">
    <location>
        <begin position="1228"/>
        <end position="1252"/>
    </location>
</feature>
<feature type="compositionally biased region" description="Basic and acidic residues" evidence="1">
    <location>
        <begin position="1056"/>
        <end position="1068"/>
    </location>
</feature>
<feature type="region of interest" description="Disordered" evidence="1">
    <location>
        <begin position="476"/>
        <end position="509"/>
    </location>
</feature>
<protein>
    <submittedName>
        <fullName evidence="2">Uncharacterized protein</fullName>
    </submittedName>
</protein>
<feature type="compositionally biased region" description="Basic residues" evidence="1">
    <location>
        <begin position="1436"/>
        <end position="1445"/>
    </location>
</feature>